<evidence type="ECO:0000256" key="3">
    <source>
        <dbReference type="ARBA" id="ARBA00022605"/>
    </source>
</evidence>
<dbReference type="PIRSF" id="PIRSF000728">
    <property type="entry name" value="NAGK"/>
    <property type="match status" value="1"/>
</dbReference>
<dbReference type="EC" id="2.7.2.8" evidence="9"/>
<reference evidence="11 12" key="1">
    <citation type="submission" date="2015-06" db="EMBL/GenBank/DDBJ databases">
        <title>Draft genome sequence of the purine-degrading Clostridium cylindrosporum HC-1 (DSM 605).</title>
        <authorList>
            <person name="Poehlein A."/>
            <person name="Schiel-Bengelsdorf B."/>
            <person name="Bengelsdorf F."/>
            <person name="Daniel R."/>
            <person name="Duerre P."/>
        </authorList>
    </citation>
    <scope>NUCLEOTIDE SEQUENCE [LARGE SCALE GENOMIC DNA]</scope>
    <source>
        <strain evidence="11 12">DSM 605</strain>
    </source>
</reference>
<evidence type="ECO:0000256" key="7">
    <source>
        <dbReference type="ARBA" id="ARBA00022840"/>
    </source>
</evidence>
<dbReference type="Pfam" id="PF00696">
    <property type="entry name" value="AA_kinase"/>
    <property type="match status" value="1"/>
</dbReference>
<comment type="subcellular location">
    <subcellularLocation>
        <location evidence="9">Cytoplasm</location>
    </subcellularLocation>
</comment>
<protein>
    <recommendedName>
        <fullName evidence="9">Acetylglutamate kinase</fullName>
        <ecNumber evidence="9">2.7.2.8</ecNumber>
    </recommendedName>
    <alternativeName>
        <fullName evidence="9">N-acetyl-L-glutamate 5-phosphotransferase</fullName>
    </alternativeName>
    <alternativeName>
        <fullName evidence="9">NAG kinase</fullName>
        <shortName evidence="9">NAGK</shortName>
    </alternativeName>
</protein>
<dbReference type="InterPro" id="IPR004662">
    <property type="entry name" value="AcgluKinase_fam"/>
</dbReference>
<dbReference type="PRINTS" id="PR00474">
    <property type="entry name" value="GLU5KINASE"/>
</dbReference>
<gene>
    <name evidence="9 11" type="primary">argB</name>
    <name evidence="11" type="ORF">CLCY_9c00880</name>
</gene>
<dbReference type="GO" id="GO:0005737">
    <property type="term" value="C:cytoplasm"/>
    <property type="evidence" value="ECO:0007669"/>
    <property type="project" value="UniProtKB-SubCell"/>
</dbReference>
<evidence type="ECO:0000256" key="5">
    <source>
        <dbReference type="ARBA" id="ARBA00022741"/>
    </source>
</evidence>
<dbReference type="InterPro" id="IPR041727">
    <property type="entry name" value="NAGK-C"/>
</dbReference>
<accession>A0A0J8D9Y8</accession>
<keyword evidence="7 9" id="KW-0067">ATP-binding</keyword>
<dbReference type="STRING" id="1121307.CLCY_9c00880"/>
<dbReference type="SUPFAM" id="SSF53633">
    <property type="entry name" value="Carbamate kinase-like"/>
    <property type="match status" value="1"/>
</dbReference>
<comment type="catalytic activity">
    <reaction evidence="8 9">
        <text>N-acetyl-L-glutamate + ATP = N-acetyl-L-glutamyl 5-phosphate + ADP</text>
        <dbReference type="Rhea" id="RHEA:14629"/>
        <dbReference type="ChEBI" id="CHEBI:30616"/>
        <dbReference type="ChEBI" id="CHEBI:44337"/>
        <dbReference type="ChEBI" id="CHEBI:57936"/>
        <dbReference type="ChEBI" id="CHEBI:456216"/>
        <dbReference type="EC" id="2.7.2.8"/>
    </reaction>
</comment>
<feature type="binding site" evidence="9">
    <location>
        <begin position="60"/>
        <end position="61"/>
    </location>
    <ligand>
        <name>substrate</name>
    </ligand>
</feature>
<feature type="binding site" evidence="9">
    <location>
        <position position="181"/>
    </location>
    <ligand>
        <name>substrate</name>
    </ligand>
</feature>
<dbReference type="InterPro" id="IPR001057">
    <property type="entry name" value="Glu/AcGlu_kinase"/>
</dbReference>
<dbReference type="InterPro" id="IPR001048">
    <property type="entry name" value="Asp/Glu/Uridylate_kinase"/>
</dbReference>
<keyword evidence="2 9" id="KW-0055">Arginine biosynthesis</keyword>
<feature type="site" description="Transition state stabilizer" evidence="9">
    <location>
        <position position="244"/>
    </location>
</feature>
<keyword evidence="5 9" id="KW-0547">Nucleotide-binding</keyword>
<evidence type="ECO:0000256" key="6">
    <source>
        <dbReference type="ARBA" id="ARBA00022777"/>
    </source>
</evidence>
<dbReference type="InterPro" id="IPR036393">
    <property type="entry name" value="AceGlu_kinase-like_sf"/>
</dbReference>
<feature type="domain" description="Aspartate/glutamate/uridylate kinase" evidence="10">
    <location>
        <begin position="20"/>
        <end position="262"/>
    </location>
</feature>
<dbReference type="NCBIfam" id="TIGR00761">
    <property type="entry name" value="argB"/>
    <property type="match status" value="1"/>
</dbReference>
<dbReference type="FunFam" id="3.40.1160.10:FF:000004">
    <property type="entry name" value="Acetylglutamate kinase"/>
    <property type="match status" value="1"/>
</dbReference>
<keyword evidence="6 9" id="KW-0418">Kinase</keyword>
<dbReference type="CDD" id="cd04250">
    <property type="entry name" value="AAK_NAGK-C"/>
    <property type="match status" value="1"/>
</dbReference>
<dbReference type="GO" id="GO:0042450">
    <property type="term" value="P:L-arginine biosynthetic process via ornithine"/>
    <property type="evidence" value="ECO:0007669"/>
    <property type="project" value="UniProtKB-UniRule"/>
</dbReference>
<dbReference type="RefSeq" id="WP_048569861.1">
    <property type="nucleotide sequence ID" value="NZ_LFVU01000006.1"/>
</dbReference>
<dbReference type="OrthoDB" id="9803155at2"/>
<evidence type="ECO:0000259" key="10">
    <source>
        <dbReference type="Pfam" id="PF00696"/>
    </source>
</evidence>
<evidence type="ECO:0000313" key="11">
    <source>
        <dbReference type="EMBL" id="KMT22657.1"/>
    </source>
</evidence>
<keyword evidence="9" id="KW-0963">Cytoplasm</keyword>
<dbReference type="PANTHER" id="PTHR23342">
    <property type="entry name" value="N-ACETYLGLUTAMATE SYNTHASE"/>
    <property type="match status" value="1"/>
</dbReference>
<dbReference type="GO" id="GO:0005524">
    <property type="term" value="F:ATP binding"/>
    <property type="evidence" value="ECO:0007669"/>
    <property type="project" value="UniProtKB-UniRule"/>
</dbReference>
<evidence type="ECO:0000256" key="1">
    <source>
        <dbReference type="ARBA" id="ARBA00004828"/>
    </source>
</evidence>
<dbReference type="AlphaFoldDB" id="A0A0J8D9Y8"/>
<dbReference type="InterPro" id="IPR037528">
    <property type="entry name" value="ArgB"/>
</dbReference>
<dbReference type="Gene3D" id="3.40.1160.10">
    <property type="entry name" value="Acetylglutamate kinase-like"/>
    <property type="match status" value="1"/>
</dbReference>
<keyword evidence="4 9" id="KW-0808">Transferase</keyword>
<keyword evidence="12" id="KW-1185">Reference proteome</keyword>
<dbReference type="HAMAP" id="MF_00082">
    <property type="entry name" value="ArgB"/>
    <property type="match status" value="1"/>
</dbReference>
<comment type="caution">
    <text evidence="11">The sequence shown here is derived from an EMBL/GenBank/DDBJ whole genome shotgun (WGS) entry which is preliminary data.</text>
</comment>
<comment type="pathway">
    <text evidence="1 9">Amino-acid biosynthesis; L-arginine biosynthesis; N(2)-acetyl-L-ornithine from L-glutamate: step 2/4.</text>
</comment>
<evidence type="ECO:0000256" key="8">
    <source>
        <dbReference type="ARBA" id="ARBA00048141"/>
    </source>
</evidence>
<dbReference type="PANTHER" id="PTHR23342:SF0">
    <property type="entry name" value="N-ACETYLGLUTAMATE SYNTHASE, MITOCHONDRIAL"/>
    <property type="match status" value="1"/>
</dbReference>
<dbReference type="UniPathway" id="UPA00068">
    <property type="reaction ID" value="UER00107"/>
</dbReference>
<organism evidence="11 12">
    <name type="scientific">Clostridium cylindrosporum DSM 605</name>
    <dbReference type="NCBI Taxonomy" id="1121307"/>
    <lineage>
        <taxon>Bacteria</taxon>
        <taxon>Bacillati</taxon>
        <taxon>Bacillota</taxon>
        <taxon>Clostridia</taxon>
        <taxon>Eubacteriales</taxon>
        <taxon>Clostridiaceae</taxon>
        <taxon>Clostridium</taxon>
    </lineage>
</organism>
<feature type="site" description="Transition state stabilizer" evidence="9">
    <location>
        <position position="25"/>
    </location>
</feature>
<evidence type="ECO:0000256" key="9">
    <source>
        <dbReference type="HAMAP-Rule" id="MF_00082"/>
    </source>
</evidence>
<comment type="similarity">
    <text evidence="9">Belongs to the acetylglutamate kinase family. ArgB subfamily.</text>
</comment>
<feature type="binding site" evidence="9">
    <location>
        <position position="82"/>
    </location>
    <ligand>
        <name>substrate</name>
    </ligand>
</feature>
<evidence type="ECO:0000313" key="12">
    <source>
        <dbReference type="Proteomes" id="UP000036756"/>
    </source>
</evidence>
<evidence type="ECO:0000256" key="4">
    <source>
        <dbReference type="ARBA" id="ARBA00022679"/>
    </source>
</evidence>
<name>A0A0J8D9Y8_CLOCY</name>
<dbReference type="Proteomes" id="UP000036756">
    <property type="component" value="Unassembled WGS sequence"/>
</dbReference>
<proteinExistence type="inferred from homology"/>
<evidence type="ECO:0000256" key="2">
    <source>
        <dbReference type="ARBA" id="ARBA00022571"/>
    </source>
</evidence>
<dbReference type="GO" id="GO:0003991">
    <property type="term" value="F:acetylglutamate kinase activity"/>
    <property type="evidence" value="ECO:0007669"/>
    <property type="project" value="UniProtKB-UniRule"/>
</dbReference>
<comment type="function">
    <text evidence="9">Catalyzes the ATP-dependent phosphorylation of N-acetyl-L-glutamate.</text>
</comment>
<dbReference type="PATRIC" id="fig|1121307.3.peg.2671"/>
<sequence>MENALNFDFNTSNINKYKGNTIVIKFGGSIMRSEEGKDAFFKDVAYLKKNGVNIVIVHGGGPNISNMLDKIGCTTEFINGQRVTDGHTMEIVEMTLCGSVNKELSGTLSSYSLNALGVSGRDCSLLKAKKKYSYVNGEKIDLGLVGEVESVNTEFLNMLIDKDIIPVIAPIGVDNEGNIYNINADYVAGAVSSALKAEKLVLMTDIEGVYLDINDKSSLIKEITTSEIKDYIKSGVIQGGMIPKMECCIAAIENGTNTVHLVDGRREHSLLTDAFGEGYTSTSIKGGN</sequence>
<dbReference type="EMBL" id="LFVU01000006">
    <property type="protein sequence ID" value="KMT22657.1"/>
    <property type="molecule type" value="Genomic_DNA"/>
</dbReference>
<keyword evidence="3 9" id="KW-0028">Amino-acid biosynthesis</keyword>